<sequence>MIKYLDLKKLNEPYEEIILEKTRSLLSSGWYILGKEVENFEREYASYCGVKHAIGVGNGLDALVLIFKAYIELGKLEKGDQILVPANSYIASILAVIEAGLTPKLVDVNLENYNLDIHAVKKAVEPKTKGILSVHLYGQITEGQEIRSFCDEHGLLMIEDAAQAHGAKEGLKRAGAIGHAAGFSFYPGKNLGCLGDGGAVTTNNDKLANCIKALRNYGSEEKYKNIYKGVNSRLDEIQASILTEKLKNLDQDNQKRRAIAERYINEIKNKNVEIPLWDKTENHVFHIFGVREKDRNHFQDYLHQNQIYTMIHYPIPPHKQDCMKEFSQLSFPVSEQIHREIISLPCHQMLTEDEISFIINVINNYK</sequence>
<dbReference type="PIRSF" id="PIRSF000390">
    <property type="entry name" value="PLP_StrS"/>
    <property type="match status" value="1"/>
</dbReference>
<dbReference type="PANTHER" id="PTHR30244:SF36">
    <property type="entry name" value="3-OXO-GLUCOSE-6-PHOSPHATE:GLUTAMATE AMINOTRANSFERASE"/>
    <property type="match status" value="1"/>
</dbReference>
<keyword evidence="4" id="KW-0808">Transferase</keyword>
<comment type="similarity">
    <text evidence="2 3">Belongs to the DegT/DnrJ/EryC1 family.</text>
</comment>
<gene>
    <name evidence="4" type="ORF">GCM10010992_12230</name>
</gene>
<comment type="caution">
    <text evidence="4">The sequence shown here is derived from an EMBL/GenBank/DDBJ whole genome shotgun (WGS) entry which is preliminary data.</text>
</comment>
<keyword evidence="4" id="KW-0032">Aminotransferase</keyword>
<dbReference type="EMBL" id="BMLV01000002">
    <property type="protein sequence ID" value="GGP03517.1"/>
    <property type="molecule type" value="Genomic_DNA"/>
</dbReference>
<organism evidence="4 5">
    <name type="scientific">Cloacibacterium rupense</name>
    <dbReference type="NCBI Taxonomy" id="517423"/>
    <lineage>
        <taxon>Bacteria</taxon>
        <taxon>Pseudomonadati</taxon>
        <taxon>Bacteroidota</taxon>
        <taxon>Flavobacteriia</taxon>
        <taxon>Flavobacteriales</taxon>
        <taxon>Weeksellaceae</taxon>
    </lineage>
</organism>
<dbReference type="RefSeq" id="WP_188617192.1">
    <property type="nucleotide sequence ID" value="NZ_BMLV01000002.1"/>
</dbReference>
<name>A0ABQ2NJ53_9FLAO</name>
<dbReference type="CDD" id="cd00616">
    <property type="entry name" value="AHBA_syn"/>
    <property type="match status" value="1"/>
</dbReference>
<dbReference type="InterPro" id="IPR015421">
    <property type="entry name" value="PyrdxlP-dep_Trfase_major"/>
</dbReference>
<keyword evidence="1 3" id="KW-0663">Pyridoxal phosphate</keyword>
<reference evidence="5" key="1">
    <citation type="journal article" date="2019" name="Int. J. Syst. Evol. Microbiol.">
        <title>The Global Catalogue of Microorganisms (GCM) 10K type strain sequencing project: providing services to taxonomists for standard genome sequencing and annotation.</title>
        <authorList>
            <consortium name="The Broad Institute Genomics Platform"/>
            <consortium name="The Broad Institute Genome Sequencing Center for Infectious Disease"/>
            <person name="Wu L."/>
            <person name="Ma J."/>
        </authorList>
    </citation>
    <scope>NUCLEOTIDE SEQUENCE [LARGE SCALE GENOMIC DNA]</scope>
    <source>
        <strain evidence="5">CGMCC 1.7656</strain>
    </source>
</reference>
<evidence type="ECO:0000313" key="4">
    <source>
        <dbReference type="EMBL" id="GGP03517.1"/>
    </source>
</evidence>
<dbReference type="PANTHER" id="PTHR30244">
    <property type="entry name" value="TRANSAMINASE"/>
    <property type="match status" value="1"/>
</dbReference>
<evidence type="ECO:0000256" key="2">
    <source>
        <dbReference type="ARBA" id="ARBA00037999"/>
    </source>
</evidence>
<dbReference type="SUPFAM" id="SSF53383">
    <property type="entry name" value="PLP-dependent transferases"/>
    <property type="match status" value="1"/>
</dbReference>
<protein>
    <submittedName>
        <fullName evidence="4">Aminotransferase</fullName>
    </submittedName>
</protein>
<evidence type="ECO:0000256" key="3">
    <source>
        <dbReference type="RuleBase" id="RU004508"/>
    </source>
</evidence>
<accession>A0ABQ2NJ53</accession>
<dbReference type="Gene3D" id="3.40.640.10">
    <property type="entry name" value="Type I PLP-dependent aspartate aminotransferase-like (Major domain)"/>
    <property type="match status" value="1"/>
</dbReference>
<evidence type="ECO:0000313" key="5">
    <source>
        <dbReference type="Proteomes" id="UP000620064"/>
    </source>
</evidence>
<dbReference type="InterPro" id="IPR015424">
    <property type="entry name" value="PyrdxlP-dep_Trfase"/>
</dbReference>
<dbReference type="Pfam" id="PF01041">
    <property type="entry name" value="DegT_DnrJ_EryC1"/>
    <property type="match status" value="1"/>
</dbReference>
<evidence type="ECO:0000256" key="1">
    <source>
        <dbReference type="ARBA" id="ARBA00022898"/>
    </source>
</evidence>
<dbReference type="Gene3D" id="3.90.1150.10">
    <property type="entry name" value="Aspartate Aminotransferase, domain 1"/>
    <property type="match status" value="1"/>
</dbReference>
<proteinExistence type="inferred from homology"/>
<dbReference type="InterPro" id="IPR000653">
    <property type="entry name" value="DegT/StrS_aminotransferase"/>
</dbReference>
<keyword evidence="5" id="KW-1185">Reference proteome</keyword>
<dbReference type="Proteomes" id="UP000620064">
    <property type="component" value="Unassembled WGS sequence"/>
</dbReference>
<dbReference type="InterPro" id="IPR015422">
    <property type="entry name" value="PyrdxlP-dep_Trfase_small"/>
</dbReference>
<dbReference type="GO" id="GO:0008483">
    <property type="term" value="F:transaminase activity"/>
    <property type="evidence" value="ECO:0007669"/>
    <property type="project" value="UniProtKB-KW"/>
</dbReference>